<accession>A0A2T2NLJ8</accession>
<feature type="region of interest" description="Disordered" evidence="2">
    <location>
        <begin position="690"/>
        <end position="712"/>
    </location>
</feature>
<feature type="compositionally biased region" description="Basic and acidic residues" evidence="2">
    <location>
        <begin position="400"/>
        <end position="411"/>
    </location>
</feature>
<dbReference type="GO" id="GO:0005737">
    <property type="term" value="C:cytoplasm"/>
    <property type="evidence" value="ECO:0007669"/>
    <property type="project" value="TreeGrafter"/>
</dbReference>
<gene>
    <name evidence="3" type="ORF">BS50DRAFT_411966</name>
</gene>
<proteinExistence type="predicted"/>
<dbReference type="GO" id="GO:0008017">
    <property type="term" value="F:microtubule binding"/>
    <property type="evidence" value="ECO:0007669"/>
    <property type="project" value="InterPro"/>
</dbReference>
<evidence type="ECO:0008006" key="5">
    <source>
        <dbReference type="Google" id="ProtNLM"/>
    </source>
</evidence>
<dbReference type="EMBL" id="KZ678136">
    <property type="protein sequence ID" value="PSN66307.1"/>
    <property type="molecule type" value="Genomic_DNA"/>
</dbReference>
<dbReference type="OrthoDB" id="642895at2759"/>
<evidence type="ECO:0000313" key="3">
    <source>
        <dbReference type="EMBL" id="PSN66307.1"/>
    </source>
</evidence>
<feature type="region of interest" description="Disordered" evidence="2">
    <location>
        <begin position="464"/>
        <end position="678"/>
    </location>
</feature>
<dbReference type="STRING" id="1448308.A0A2T2NLJ8"/>
<dbReference type="GO" id="GO:1990023">
    <property type="term" value="C:mitotic spindle midzone"/>
    <property type="evidence" value="ECO:0007669"/>
    <property type="project" value="TreeGrafter"/>
</dbReference>
<organism evidence="3 4">
    <name type="scientific">Corynespora cassiicola Philippines</name>
    <dbReference type="NCBI Taxonomy" id="1448308"/>
    <lineage>
        <taxon>Eukaryota</taxon>
        <taxon>Fungi</taxon>
        <taxon>Dikarya</taxon>
        <taxon>Ascomycota</taxon>
        <taxon>Pezizomycotina</taxon>
        <taxon>Dothideomycetes</taxon>
        <taxon>Pleosporomycetidae</taxon>
        <taxon>Pleosporales</taxon>
        <taxon>Corynesporascaceae</taxon>
        <taxon>Corynespora</taxon>
    </lineage>
</organism>
<evidence type="ECO:0000256" key="1">
    <source>
        <dbReference type="SAM" id="Coils"/>
    </source>
</evidence>
<protein>
    <recommendedName>
        <fullName evidence="5">Protein regulator of cytokinesis 1</fullName>
    </recommendedName>
</protein>
<evidence type="ECO:0000256" key="2">
    <source>
        <dbReference type="SAM" id="MobiDB-lite"/>
    </source>
</evidence>
<feature type="region of interest" description="Disordered" evidence="2">
    <location>
        <begin position="380"/>
        <end position="411"/>
    </location>
</feature>
<dbReference type="PANTHER" id="PTHR19321:SF41">
    <property type="entry name" value="FASCETTO-RELATED"/>
    <property type="match status" value="1"/>
</dbReference>
<dbReference type="Proteomes" id="UP000240883">
    <property type="component" value="Unassembled WGS sequence"/>
</dbReference>
<name>A0A2T2NLJ8_CORCC</name>
<feature type="compositionally biased region" description="Basic and acidic residues" evidence="2">
    <location>
        <begin position="552"/>
        <end position="566"/>
    </location>
</feature>
<dbReference type="InterPro" id="IPR007145">
    <property type="entry name" value="MAP65_Ase1_PRC1"/>
</dbReference>
<keyword evidence="4" id="KW-1185">Reference proteome</keyword>
<dbReference type="AlphaFoldDB" id="A0A2T2NLJ8"/>
<dbReference type="Pfam" id="PF03999">
    <property type="entry name" value="MAP65_ASE1"/>
    <property type="match status" value="1"/>
</dbReference>
<dbReference type="PANTHER" id="PTHR19321">
    <property type="entry name" value="PROTEIN REGULATOR OF CYTOKINESIS 1 PRC1-RELATED"/>
    <property type="match status" value="1"/>
</dbReference>
<evidence type="ECO:0000313" key="4">
    <source>
        <dbReference type="Proteomes" id="UP000240883"/>
    </source>
</evidence>
<feature type="compositionally biased region" description="Polar residues" evidence="2">
    <location>
        <begin position="507"/>
        <end position="531"/>
    </location>
</feature>
<reference evidence="3 4" key="1">
    <citation type="journal article" date="2018" name="Front. Microbiol.">
        <title>Genome-Wide Analysis of Corynespora cassiicola Leaf Fall Disease Putative Effectors.</title>
        <authorList>
            <person name="Lopez D."/>
            <person name="Ribeiro S."/>
            <person name="Label P."/>
            <person name="Fumanal B."/>
            <person name="Venisse J.S."/>
            <person name="Kohler A."/>
            <person name="de Oliveira R.R."/>
            <person name="Labutti K."/>
            <person name="Lipzen A."/>
            <person name="Lail K."/>
            <person name="Bauer D."/>
            <person name="Ohm R.A."/>
            <person name="Barry K.W."/>
            <person name="Spatafora J."/>
            <person name="Grigoriev I.V."/>
            <person name="Martin F.M."/>
            <person name="Pujade-Renaud V."/>
        </authorList>
    </citation>
    <scope>NUCLEOTIDE SEQUENCE [LARGE SCALE GENOMIC DNA]</scope>
    <source>
        <strain evidence="3 4">Philippines</strain>
    </source>
</reference>
<feature type="compositionally biased region" description="Polar residues" evidence="2">
    <location>
        <begin position="642"/>
        <end position="668"/>
    </location>
</feature>
<feature type="coiled-coil region" evidence="1">
    <location>
        <begin position="225"/>
        <end position="259"/>
    </location>
</feature>
<dbReference type="GO" id="GO:0051256">
    <property type="term" value="P:mitotic spindle midzone assembly"/>
    <property type="evidence" value="ECO:0007669"/>
    <property type="project" value="TreeGrafter"/>
</dbReference>
<keyword evidence="1" id="KW-0175">Coiled coil</keyword>
<dbReference type="Gene3D" id="1.20.58.1520">
    <property type="match status" value="1"/>
</dbReference>
<sequence>MDTSYLAQQVTTIIGQLHGLFDEIGVPSHERDSREAELFSALSETLHGQLRHVTNEKHEMTEEAHRLVKTIKQMEASLDNDKRSSKYNMDSHDLQVTYPLTRCLQALKEKYAAVSKVHRERFEQVKKLAEALESYAAHLETSFVQVKLPPTGPNATVSPSFDISPSYVDSLDAEFTRVYEEYTRRVNIVRSLCEEMIQLWAELGTPQAQTDTTIVKCHRDAPEQLGLHKEDITQLRAKKDRLVEEKRARERKLAQLRSTIEDLWERLNVDQPERKQFLMSNRGCGLRTINEFEDELARLNELKRQNLHLFIEEARCKLQELWDALYFSEEEMLDFTPAFSDVCSDALLSAHEAEIARLETLKDQRLPMLQKIDRHRELVKEREDLQNSSQDASRLMARGNKGERRDPGKLLREEKMRKRIAKELPKIEAELKKTLERYEDEYGRPFLVLGERYLDELYAAAARAPPPRAKTPSATPMPTKVPTKMGPPPSRAGSVRGAPPSRPKTPGAQSTTNFGASISRHQFSQSVSGLKSPSKIPSRGALKNLPTGNNSPERRPVPLEREDSTIRKMGPPRAPPPKMKDLFSPPPEPLQTPADTSFEYRTDRSGSIVRSVAPEDPYDDRSFMSRSTYGRPPSRFEAPASRQISQTSSTNSGGTMQSGSENWETFSEQSDEPPERDVDFYKYRQEVAPNKRWTPDGGYAAASPRAVQGKKLRGIRSVDSDLMIEGEGGRMVRVMDGSEAGWTDDGDGY</sequence>